<keyword evidence="2" id="KW-1015">Disulfide bond</keyword>
<dbReference type="InterPro" id="IPR035976">
    <property type="entry name" value="Sushi/SCR/CCP_sf"/>
</dbReference>
<comment type="caution">
    <text evidence="3">Lacks conserved residue(s) required for the propagation of feature annotation.</text>
</comment>
<dbReference type="PROSITE" id="PS50923">
    <property type="entry name" value="SUSHI"/>
    <property type="match status" value="1"/>
</dbReference>
<dbReference type="AlphaFoldDB" id="A0A9D4F2G8"/>
<keyword evidence="1" id="KW-0677">Repeat</keyword>
<accession>A0A9D4F2G8</accession>
<dbReference type="PANTHER" id="PTHR46343:SF2">
    <property type="entry name" value="SUSHI_VON WILLEBRAND FACTOR TYPE A_EGF_PENTRAXIN DOMAIN-CONTAINING 1"/>
    <property type="match status" value="1"/>
</dbReference>
<evidence type="ECO:0000256" key="2">
    <source>
        <dbReference type="ARBA" id="ARBA00023157"/>
    </source>
</evidence>
<dbReference type="InterPro" id="IPR003410">
    <property type="entry name" value="HYR_dom"/>
</dbReference>
<dbReference type="PROSITE" id="PS50825">
    <property type="entry name" value="HYR"/>
    <property type="match status" value="1"/>
</dbReference>
<evidence type="ECO:0000259" key="4">
    <source>
        <dbReference type="PROSITE" id="PS50825"/>
    </source>
</evidence>
<protein>
    <submittedName>
        <fullName evidence="6">Uncharacterized protein</fullName>
    </submittedName>
</protein>
<dbReference type="SUPFAM" id="SSF57535">
    <property type="entry name" value="Complement control module/SCR domain"/>
    <property type="match status" value="1"/>
</dbReference>
<proteinExistence type="predicted"/>
<comment type="caution">
    <text evidence="6">The sequence shown here is derived from an EMBL/GenBank/DDBJ whole genome shotgun (WGS) entry which is preliminary data.</text>
</comment>
<reference evidence="6" key="1">
    <citation type="journal article" date="2019" name="bioRxiv">
        <title>The Genome of the Zebra Mussel, Dreissena polymorpha: A Resource for Invasive Species Research.</title>
        <authorList>
            <person name="McCartney M.A."/>
            <person name="Auch B."/>
            <person name="Kono T."/>
            <person name="Mallez S."/>
            <person name="Zhang Y."/>
            <person name="Obille A."/>
            <person name="Becker A."/>
            <person name="Abrahante J.E."/>
            <person name="Garbe J."/>
            <person name="Badalamenti J.P."/>
            <person name="Herman A."/>
            <person name="Mangelson H."/>
            <person name="Liachko I."/>
            <person name="Sullivan S."/>
            <person name="Sone E.D."/>
            <person name="Koren S."/>
            <person name="Silverstein K.A.T."/>
            <person name="Beckman K.B."/>
            <person name="Gohl D.M."/>
        </authorList>
    </citation>
    <scope>NUCLEOTIDE SEQUENCE</scope>
    <source>
        <strain evidence="6">Duluth1</strain>
        <tissue evidence="6">Whole animal</tissue>
    </source>
</reference>
<evidence type="ECO:0000256" key="3">
    <source>
        <dbReference type="PROSITE-ProRule" id="PRU00302"/>
    </source>
</evidence>
<dbReference type="Pfam" id="PF00084">
    <property type="entry name" value="Sushi"/>
    <property type="match status" value="1"/>
</dbReference>
<organism evidence="6 7">
    <name type="scientific">Dreissena polymorpha</name>
    <name type="common">Zebra mussel</name>
    <name type="synonym">Mytilus polymorpha</name>
    <dbReference type="NCBI Taxonomy" id="45954"/>
    <lineage>
        <taxon>Eukaryota</taxon>
        <taxon>Metazoa</taxon>
        <taxon>Spiralia</taxon>
        <taxon>Lophotrochozoa</taxon>
        <taxon>Mollusca</taxon>
        <taxon>Bivalvia</taxon>
        <taxon>Autobranchia</taxon>
        <taxon>Heteroconchia</taxon>
        <taxon>Euheterodonta</taxon>
        <taxon>Imparidentia</taxon>
        <taxon>Neoheterodontei</taxon>
        <taxon>Myida</taxon>
        <taxon>Dreissenoidea</taxon>
        <taxon>Dreissenidae</taxon>
        <taxon>Dreissena</taxon>
    </lineage>
</organism>
<keyword evidence="3" id="KW-0768">Sushi</keyword>
<dbReference type="SMART" id="SM00032">
    <property type="entry name" value="CCP"/>
    <property type="match status" value="1"/>
</dbReference>
<sequence>MFTIGNLECISWYYAISKLLCLAIDCGRLIPGNVYTSIHCTDEYHFPSKCHFSCTNGFGVLPGHSRVRTCDANGKWVGQEPLCRDITPPQYTQCPSLLVFYADKSTDVTKVNWQNPVHSDNAGLGSTSARLVQGPSPGSVVRVGEYMVVYQAWDSENNTASWRLS</sequence>
<feature type="domain" description="HYR" evidence="4">
    <location>
        <begin position="84"/>
        <end position="165"/>
    </location>
</feature>
<name>A0A9D4F2G8_DREPO</name>
<dbReference type="CDD" id="cd00033">
    <property type="entry name" value="CCP"/>
    <property type="match status" value="1"/>
</dbReference>
<dbReference type="Proteomes" id="UP000828390">
    <property type="component" value="Unassembled WGS sequence"/>
</dbReference>
<evidence type="ECO:0000256" key="1">
    <source>
        <dbReference type="ARBA" id="ARBA00022737"/>
    </source>
</evidence>
<evidence type="ECO:0000313" key="6">
    <source>
        <dbReference type="EMBL" id="KAH3791140.1"/>
    </source>
</evidence>
<dbReference type="InterPro" id="IPR000436">
    <property type="entry name" value="Sushi_SCR_CCP_dom"/>
</dbReference>
<dbReference type="Gene3D" id="2.10.70.10">
    <property type="entry name" value="Complement Module, domain 1"/>
    <property type="match status" value="1"/>
</dbReference>
<evidence type="ECO:0000313" key="7">
    <source>
        <dbReference type="Proteomes" id="UP000828390"/>
    </source>
</evidence>
<feature type="domain" description="Sushi" evidence="5">
    <location>
        <begin position="24"/>
        <end position="85"/>
    </location>
</feature>
<dbReference type="Pfam" id="PF02494">
    <property type="entry name" value="HYR"/>
    <property type="match status" value="1"/>
</dbReference>
<dbReference type="InterPro" id="IPR043555">
    <property type="entry name" value="SRPX-like"/>
</dbReference>
<keyword evidence="7" id="KW-1185">Reference proteome</keyword>
<dbReference type="PANTHER" id="PTHR46343">
    <property type="entry name" value="HYR DOMAIN-CONTAINING PROTEIN"/>
    <property type="match status" value="1"/>
</dbReference>
<reference evidence="6" key="2">
    <citation type="submission" date="2020-11" db="EMBL/GenBank/DDBJ databases">
        <authorList>
            <person name="McCartney M.A."/>
            <person name="Auch B."/>
            <person name="Kono T."/>
            <person name="Mallez S."/>
            <person name="Becker A."/>
            <person name="Gohl D.M."/>
            <person name="Silverstein K.A.T."/>
            <person name="Koren S."/>
            <person name="Bechman K.B."/>
            <person name="Herman A."/>
            <person name="Abrahante J.E."/>
            <person name="Garbe J."/>
        </authorList>
    </citation>
    <scope>NUCLEOTIDE SEQUENCE</scope>
    <source>
        <strain evidence="6">Duluth1</strain>
        <tissue evidence="6">Whole animal</tissue>
    </source>
</reference>
<gene>
    <name evidence="6" type="ORF">DPMN_144620</name>
</gene>
<evidence type="ECO:0000259" key="5">
    <source>
        <dbReference type="PROSITE" id="PS50923"/>
    </source>
</evidence>
<dbReference type="EMBL" id="JAIWYP010000007">
    <property type="protein sequence ID" value="KAH3791140.1"/>
    <property type="molecule type" value="Genomic_DNA"/>
</dbReference>